<gene>
    <name evidence="3" type="ORF">VFH_II038720</name>
</gene>
<dbReference type="Proteomes" id="UP001157006">
    <property type="component" value="Chromosome 2"/>
</dbReference>
<evidence type="ECO:0000256" key="1">
    <source>
        <dbReference type="ARBA" id="ARBA00022737"/>
    </source>
</evidence>
<evidence type="ECO:0008006" key="5">
    <source>
        <dbReference type="Google" id="ProtNLM"/>
    </source>
</evidence>
<evidence type="ECO:0000256" key="2">
    <source>
        <dbReference type="ARBA" id="ARBA00022884"/>
    </source>
</evidence>
<reference evidence="3 4" key="1">
    <citation type="submission" date="2023-01" db="EMBL/GenBank/DDBJ databases">
        <authorList>
            <person name="Kreplak J."/>
        </authorList>
    </citation>
    <scope>NUCLEOTIDE SEQUENCE [LARGE SCALE GENOMIC DNA]</scope>
</reference>
<dbReference type="SUPFAM" id="SSF54768">
    <property type="entry name" value="dsRNA-binding domain-like"/>
    <property type="match status" value="1"/>
</dbReference>
<protein>
    <recommendedName>
        <fullName evidence="5">DRBM domain-containing protein</fullName>
    </recommendedName>
</protein>
<sequence>MTKTAYLMRKAQLQSYAQKNNLDQPVFTFKVEGLPHVIFYKATVVIGGKSFDNPTFFNTRKEAEHATRFNFFSGEQLRKHSVHESVCREDIKGRDHNEAEAIQRLNLHKASTIGNHLLWPVERMIELRVADADVREHSEQEALKDDLKRAFHDDSLRNIVSGLSVVIPHCTSKLSHVVCADTILASTQVRRKLVEDWLPILVVCKYRVSLAIETT</sequence>
<keyword evidence="1" id="KW-0677">Repeat</keyword>
<organism evidence="3 4">
    <name type="scientific">Vicia faba</name>
    <name type="common">Broad bean</name>
    <name type="synonym">Faba vulgaris</name>
    <dbReference type="NCBI Taxonomy" id="3906"/>
    <lineage>
        <taxon>Eukaryota</taxon>
        <taxon>Viridiplantae</taxon>
        <taxon>Streptophyta</taxon>
        <taxon>Embryophyta</taxon>
        <taxon>Tracheophyta</taxon>
        <taxon>Spermatophyta</taxon>
        <taxon>Magnoliopsida</taxon>
        <taxon>eudicotyledons</taxon>
        <taxon>Gunneridae</taxon>
        <taxon>Pentapetalae</taxon>
        <taxon>rosids</taxon>
        <taxon>fabids</taxon>
        <taxon>Fabales</taxon>
        <taxon>Fabaceae</taxon>
        <taxon>Papilionoideae</taxon>
        <taxon>50 kb inversion clade</taxon>
        <taxon>NPAAA clade</taxon>
        <taxon>Hologalegina</taxon>
        <taxon>IRL clade</taxon>
        <taxon>Fabeae</taxon>
        <taxon>Vicia</taxon>
    </lineage>
</organism>
<dbReference type="PANTHER" id="PTHR46031">
    <property type="match status" value="1"/>
</dbReference>
<dbReference type="PANTHER" id="PTHR46031:SF16">
    <property type="entry name" value="DOUBLE-STRANDED RNA-BINDING PROTEIN 4"/>
    <property type="match status" value="1"/>
</dbReference>
<proteinExistence type="predicted"/>
<dbReference type="Gene3D" id="3.30.160.20">
    <property type="match status" value="1"/>
</dbReference>
<dbReference type="GO" id="GO:0003723">
    <property type="term" value="F:RNA binding"/>
    <property type="evidence" value="ECO:0007669"/>
    <property type="project" value="UniProtKB-KW"/>
</dbReference>
<keyword evidence="4" id="KW-1185">Reference proteome</keyword>
<keyword evidence="2" id="KW-0694">RNA-binding</keyword>
<evidence type="ECO:0000313" key="4">
    <source>
        <dbReference type="Proteomes" id="UP001157006"/>
    </source>
</evidence>
<accession>A0AAV0ZKU1</accession>
<dbReference type="AlphaFoldDB" id="A0AAV0ZKU1"/>
<evidence type="ECO:0000313" key="3">
    <source>
        <dbReference type="EMBL" id="CAI8596507.1"/>
    </source>
</evidence>
<dbReference type="EMBL" id="OX451737">
    <property type="protein sequence ID" value="CAI8596507.1"/>
    <property type="molecule type" value="Genomic_DNA"/>
</dbReference>
<name>A0AAV0ZKU1_VICFA</name>